<accession>A0A1Q8VKX0</accession>
<reference evidence="1 2" key="1">
    <citation type="submission" date="2016-12" db="EMBL/GenBank/DDBJ databases">
        <title>Genomic comparison of strains in the 'Actinomyces naeslundii' group.</title>
        <authorList>
            <person name="Mughal S.R."/>
            <person name="Do T."/>
            <person name="Gilbert S.C."/>
            <person name="Witherden E.A."/>
            <person name="Didelot X."/>
            <person name="Beighton D."/>
        </authorList>
    </citation>
    <scope>NUCLEOTIDE SEQUENCE [LARGE SCALE GENOMIC DNA]</scope>
    <source>
        <strain evidence="1 2">P6N</strain>
    </source>
</reference>
<evidence type="ECO:0000313" key="2">
    <source>
        <dbReference type="Proteomes" id="UP000186394"/>
    </source>
</evidence>
<protein>
    <submittedName>
        <fullName evidence="1">Uncharacterized protein</fullName>
    </submittedName>
</protein>
<dbReference type="InterPro" id="IPR046609">
    <property type="entry name" value="DUF6668"/>
</dbReference>
<gene>
    <name evidence="1" type="ORF">BKH28_08665</name>
</gene>
<evidence type="ECO:0000313" key="1">
    <source>
        <dbReference type="EMBL" id="OLO48740.1"/>
    </source>
</evidence>
<dbReference type="EMBL" id="MSKL01000022">
    <property type="protein sequence ID" value="OLO48740.1"/>
    <property type="molecule type" value="Genomic_DNA"/>
</dbReference>
<comment type="caution">
    <text evidence="1">The sequence shown here is derived from an EMBL/GenBank/DDBJ whole genome shotgun (WGS) entry which is preliminary data.</text>
</comment>
<dbReference type="Pfam" id="PF20373">
    <property type="entry name" value="DUF6668"/>
    <property type="match status" value="1"/>
</dbReference>
<organism evidence="1 2">
    <name type="scientific">Actinomyces oris</name>
    <dbReference type="NCBI Taxonomy" id="544580"/>
    <lineage>
        <taxon>Bacteria</taxon>
        <taxon>Bacillati</taxon>
        <taxon>Actinomycetota</taxon>
        <taxon>Actinomycetes</taxon>
        <taxon>Actinomycetales</taxon>
        <taxon>Actinomycetaceae</taxon>
        <taxon>Actinomyces</taxon>
    </lineage>
</organism>
<sequence>MGMGSNPWVQEPAPPEPVSDGVEVLGVDYRRWASGAEVSASRRLGRVQVRGSALWVVGAHGGAGTSTWAGLLDAGDAGCSWPVPAVPGEQVRVLVAARTHAAGLEAARAVAVEWLEGTVPGVELLGLVLGADAPGRRRPKPLARLVRDVSGAFPVVLRVPWQAAWRLSQPSEAHRGMRVRRIIKTIDKINNDERKNS</sequence>
<name>A0A1Q8VKX0_9ACTO</name>
<proteinExistence type="predicted"/>
<dbReference type="AlphaFoldDB" id="A0A1Q8VKX0"/>
<dbReference type="Proteomes" id="UP000186394">
    <property type="component" value="Unassembled WGS sequence"/>
</dbReference>